<evidence type="ECO:0000313" key="1">
    <source>
        <dbReference type="EMBL" id="AFK47770.1"/>
    </source>
</evidence>
<accession>I3T5H8</accession>
<name>I3T5H8_MEDTR</name>
<dbReference type="AlphaFoldDB" id="I3T5H8"/>
<organism evidence="1">
    <name type="scientific">Medicago truncatula</name>
    <name type="common">Barrel medic</name>
    <name type="synonym">Medicago tribuloides</name>
    <dbReference type="NCBI Taxonomy" id="3880"/>
    <lineage>
        <taxon>Eukaryota</taxon>
        <taxon>Viridiplantae</taxon>
        <taxon>Streptophyta</taxon>
        <taxon>Embryophyta</taxon>
        <taxon>Tracheophyta</taxon>
        <taxon>Spermatophyta</taxon>
        <taxon>Magnoliopsida</taxon>
        <taxon>eudicotyledons</taxon>
        <taxon>Gunneridae</taxon>
        <taxon>Pentapetalae</taxon>
        <taxon>rosids</taxon>
        <taxon>fabids</taxon>
        <taxon>Fabales</taxon>
        <taxon>Fabaceae</taxon>
        <taxon>Papilionoideae</taxon>
        <taxon>50 kb inversion clade</taxon>
        <taxon>NPAAA clade</taxon>
        <taxon>Hologalegina</taxon>
        <taxon>IRL clade</taxon>
        <taxon>Trifolieae</taxon>
        <taxon>Medicago</taxon>
    </lineage>
</organism>
<dbReference type="EMBL" id="BT147976">
    <property type="protein sequence ID" value="AFK47770.1"/>
    <property type="molecule type" value="mRNA"/>
</dbReference>
<proteinExistence type="evidence at transcript level"/>
<reference evidence="1" key="1">
    <citation type="submission" date="2012-05" db="EMBL/GenBank/DDBJ databases">
        <authorList>
            <person name="Krishnakumar V."/>
            <person name="Cheung F."/>
            <person name="Xiao Y."/>
            <person name="Chan A."/>
            <person name="Moskal W.A."/>
            <person name="Town C.D."/>
        </authorList>
    </citation>
    <scope>NUCLEOTIDE SEQUENCE</scope>
</reference>
<sequence>MSCIVLYIYVVGAFTIGLMKHINVKLCKIHLVCLGSLWLYKMAARRRSSLKKLPLC</sequence>
<protein>
    <submittedName>
        <fullName evidence="1">Uncharacterized protein</fullName>
    </submittedName>
</protein>